<dbReference type="EMBL" id="JACCHJ010000001">
    <property type="protein sequence ID" value="NYK11013.1"/>
    <property type="molecule type" value="Genomic_DNA"/>
</dbReference>
<proteinExistence type="predicted"/>
<dbReference type="Pfam" id="PF22507">
    <property type="entry name" value="DUF6994"/>
    <property type="match status" value="1"/>
</dbReference>
<reference evidence="2 3" key="1">
    <citation type="submission" date="2020-07" db="EMBL/GenBank/DDBJ databases">
        <title>Sequencing the genomes of 1000 actinobacteria strains.</title>
        <authorList>
            <person name="Klenk H.-P."/>
        </authorList>
    </citation>
    <scope>NUCLEOTIDE SEQUENCE [LARGE SCALE GENOMIC DNA]</scope>
    <source>
        <strain evidence="2 3">DSM 15166</strain>
    </source>
</reference>
<feature type="region of interest" description="Disordered" evidence="1">
    <location>
        <begin position="1"/>
        <end position="24"/>
    </location>
</feature>
<dbReference type="RefSeq" id="WP_179701594.1">
    <property type="nucleotide sequence ID" value="NZ_BAAAHA010000001.1"/>
</dbReference>
<protein>
    <submittedName>
        <fullName evidence="2">Uncharacterized protein</fullName>
    </submittedName>
</protein>
<feature type="compositionally biased region" description="Basic and acidic residues" evidence="1">
    <location>
        <begin position="9"/>
        <end position="21"/>
    </location>
</feature>
<evidence type="ECO:0000256" key="1">
    <source>
        <dbReference type="SAM" id="MobiDB-lite"/>
    </source>
</evidence>
<evidence type="ECO:0000313" key="3">
    <source>
        <dbReference type="Proteomes" id="UP000521075"/>
    </source>
</evidence>
<keyword evidence="3" id="KW-1185">Reference proteome</keyword>
<dbReference type="AlphaFoldDB" id="A0A853DTM4"/>
<organism evidence="2 3">
    <name type="scientific">Leifsonia naganoensis</name>
    <dbReference type="NCBI Taxonomy" id="150025"/>
    <lineage>
        <taxon>Bacteria</taxon>
        <taxon>Bacillati</taxon>
        <taxon>Actinomycetota</taxon>
        <taxon>Actinomycetes</taxon>
        <taxon>Micrococcales</taxon>
        <taxon>Microbacteriaceae</taxon>
        <taxon>Leifsonia</taxon>
    </lineage>
</organism>
<evidence type="ECO:0000313" key="2">
    <source>
        <dbReference type="EMBL" id="NYK11013.1"/>
    </source>
</evidence>
<name>A0A853DTM4_9MICO</name>
<comment type="caution">
    <text evidence="2">The sequence shown here is derived from an EMBL/GenBank/DDBJ whole genome shotgun (WGS) entry which is preliminary data.</text>
</comment>
<dbReference type="Proteomes" id="UP000521075">
    <property type="component" value="Unassembled WGS sequence"/>
</dbReference>
<gene>
    <name evidence="2" type="ORF">HNR14_002894</name>
</gene>
<sequence length="237" mass="27179">MDDEIDTDFDMRSDANGRDPDAASPTLRRYHRLLWSKSLPNGHRLQLRAGTRGVYLRHESDEIGVHTVASDTIVTSHRGTLRALYQQMPPEENLDFHRRGYSIGGSIIFPVGETQGWSINQHRGMSPRIRDRFDLTLECIRRFYRGESSPLEATLDRYRRFFDLFVDFSGYVTFFHLQDLVSETSEIAFLSPFDGFDGDPLPRTLPQYAAYRDATLRFVAARNQRILASQAKAISGD</sequence>
<accession>A0A853DTM4</accession>
<dbReference type="InterPro" id="IPR054263">
    <property type="entry name" value="DUF6994"/>
</dbReference>